<reference evidence="7 8" key="1">
    <citation type="submission" date="2018-11" db="EMBL/GenBank/DDBJ databases">
        <authorList>
            <consortium name="Pathogen Informatics"/>
        </authorList>
    </citation>
    <scope>NUCLEOTIDE SEQUENCE [LARGE SCALE GENOMIC DNA]</scope>
</reference>
<dbReference type="InterPro" id="IPR011009">
    <property type="entry name" value="Kinase-like_dom_sf"/>
</dbReference>
<evidence type="ECO:0000256" key="2">
    <source>
        <dbReference type="ARBA" id="ARBA00022679"/>
    </source>
</evidence>
<keyword evidence="5" id="KW-0067">ATP-binding</keyword>
<sequence length="265" mass="30676">MKAHLEKKEVAVKIIDRRAESEYVQRFLPREMELVPKLRHDCILRVFQIVVISPYAIFITEYCGGGDLLQKIKKVKRIPESEAKLIFRQMVEALIYLQRSNIVHRDIKCENVLLDRNGNVKLGDFGFARYLMPHEKARTFCGSRAYVAPEILRAIAYSGQTVDVWSAGIVLFVMVTGVMPYDDREPQKMVERQLAHKIRFPRIELSAQVKTLIYEILHPYPPSRPTYKMICASAWLRNTPYTLKGVSFSNRNYIACSCTTSPRYV</sequence>
<dbReference type="GO" id="GO:0000226">
    <property type="term" value="P:microtubule cytoskeleton organization"/>
    <property type="evidence" value="ECO:0007669"/>
    <property type="project" value="TreeGrafter"/>
</dbReference>
<proteinExistence type="predicted"/>
<name>A0A3P8BZG5_HELPZ</name>
<organism evidence="7">
    <name type="scientific">Heligmosomoides polygyrus</name>
    <name type="common">Parasitic roundworm</name>
    <dbReference type="NCBI Taxonomy" id="6339"/>
    <lineage>
        <taxon>Eukaryota</taxon>
        <taxon>Metazoa</taxon>
        <taxon>Ecdysozoa</taxon>
        <taxon>Nematoda</taxon>
        <taxon>Chromadorea</taxon>
        <taxon>Rhabditida</taxon>
        <taxon>Rhabditina</taxon>
        <taxon>Rhabditomorpha</taxon>
        <taxon>Strongyloidea</taxon>
        <taxon>Heligmosomidae</taxon>
        <taxon>Heligmosomoides</taxon>
    </lineage>
</organism>
<dbReference type="PANTHER" id="PTHR24346">
    <property type="entry name" value="MAP/MICROTUBULE AFFINITY-REGULATING KINASE"/>
    <property type="match status" value="1"/>
</dbReference>
<dbReference type="GO" id="GO:0005737">
    <property type="term" value="C:cytoplasm"/>
    <property type="evidence" value="ECO:0007669"/>
    <property type="project" value="TreeGrafter"/>
</dbReference>
<gene>
    <name evidence="7" type="ORF">HPBE_LOCUS9625</name>
</gene>
<accession>A0A3P8BZG5</accession>
<dbReference type="PANTHER" id="PTHR24346:SF82">
    <property type="entry name" value="KP78A-RELATED"/>
    <property type="match status" value="1"/>
</dbReference>
<dbReference type="PROSITE" id="PS00108">
    <property type="entry name" value="PROTEIN_KINASE_ST"/>
    <property type="match status" value="1"/>
</dbReference>
<evidence type="ECO:0000256" key="3">
    <source>
        <dbReference type="ARBA" id="ARBA00022741"/>
    </source>
</evidence>
<dbReference type="GO" id="GO:0050321">
    <property type="term" value="F:tau-protein kinase activity"/>
    <property type="evidence" value="ECO:0007669"/>
    <property type="project" value="TreeGrafter"/>
</dbReference>
<dbReference type="InterPro" id="IPR008271">
    <property type="entry name" value="Ser/Thr_kinase_AS"/>
</dbReference>
<dbReference type="Proteomes" id="UP000050761">
    <property type="component" value="Unassembled WGS sequence"/>
</dbReference>
<evidence type="ECO:0000256" key="1">
    <source>
        <dbReference type="ARBA" id="ARBA00022527"/>
    </source>
</evidence>
<keyword evidence="1" id="KW-0723">Serine/threonine-protein kinase</keyword>
<protein>
    <submittedName>
        <fullName evidence="9">Protein kinase domain-containing protein</fullName>
    </submittedName>
</protein>
<keyword evidence="3" id="KW-0547">Nucleotide-binding</keyword>
<evidence type="ECO:0000313" key="8">
    <source>
        <dbReference type="Proteomes" id="UP000050761"/>
    </source>
</evidence>
<evidence type="ECO:0000313" key="7">
    <source>
        <dbReference type="EMBL" id="VDO81578.1"/>
    </source>
</evidence>
<evidence type="ECO:0000313" key="9">
    <source>
        <dbReference type="WBParaSite" id="HPBE_0000962401-mRNA-1"/>
    </source>
</evidence>
<feature type="domain" description="Protein kinase" evidence="6">
    <location>
        <begin position="1"/>
        <end position="236"/>
    </location>
</feature>
<dbReference type="InterPro" id="IPR000719">
    <property type="entry name" value="Prot_kinase_dom"/>
</dbReference>
<dbReference type="AlphaFoldDB" id="A0A3P8BZG5"/>
<dbReference type="GO" id="GO:0035556">
    <property type="term" value="P:intracellular signal transduction"/>
    <property type="evidence" value="ECO:0007669"/>
    <property type="project" value="TreeGrafter"/>
</dbReference>
<dbReference type="Gene3D" id="1.10.510.10">
    <property type="entry name" value="Transferase(Phosphotransferase) domain 1"/>
    <property type="match status" value="1"/>
</dbReference>
<dbReference type="SMART" id="SM00220">
    <property type="entry name" value="S_TKc"/>
    <property type="match status" value="1"/>
</dbReference>
<dbReference type="EMBL" id="UZAH01026497">
    <property type="protein sequence ID" value="VDO81578.1"/>
    <property type="molecule type" value="Genomic_DNA"/>
</dbReference>
<dbReference type="SUPFAM" id="SSF56112">
    <property type="entry name" value="Protein kinase-like (PK-like)"/>
    <property type="match status" value="1"/>
</dbReference>
<dbReference type="PROSITE" id="PS50011">
    <property type="entry name" value="PROTEIN_KINASE_DOM"/>
    <property type="match status" value="1"/>
</dbReference>
<keyword evidence="8" id="KW-1185">Reference proteome</keyword>
<keyword evidence="2" id="KW-0808">Transferase</keyword>
<dbReference type="OrthoDB" id="193931at2759"/>
<evidence type="ECO:0000256" key="4">
    <source>
        <dbReference type="ARBA" id="ARBA00022777"/>
    </source>
</evidence>
<evidence type="ECO:0000256" key="5">
    <source>
        <dbReference type="ARBA" id="ARBA00022840"/>
    </source>
</evidence>
<reference evidence="9" key="2">
    <citation type="submission" date="2019-09" db="UniProtKB">
        <authorList>
            <consortium name="WormBaseParasite"/>
        </authorList>
    </citation>
    <scope>IDENTIFICATION</scope>
</reference>
<keyword evidence="4" id="KW-0418">Kinase</keyword>
<dbReference type="PIRSF" id="PIRSF000654">
    <property type="entry name" value="Integrin-linked_kinase"/>
    <property type="match status" value="1"/>
</dbReference>
<evidence type="ECO:0000259" key="6">
    <source>
        <dbReference type="PROSITE" id="PS50011"/>
    </source>
</evidence>
<dbReference type="GO" id="GO:0005524">
    <property type="term" value="F:ATP binding"/>
    <property type="evidence" value="ECO:0007669"/>
    <property type="project" value="UniProtKB-KW"/>
</dbReference>
<dbReference type="Pfam" id="PF00069">
    <property type="entry name" value="Pkinase"/>
    <property type="match status" value="1"/>
</dbReference>
<dbReference type="FunFam" id="1.10.510.10:FF:000658">
    <property type="entry name" value="Protein CBG12184"/>
    <property type="match status" value="1"/>
</dbReference>
<dbReference type="WBParaSite" id="HPBE_0000962401-mRNA-1">
    <property type="protein sequence ID" value="HPBE_0000962401-mRNA-1"/>
    <property type="gene ID" value="HPBE_0000962401"/>
</dbReference>